<comment type="caution">
    <text evidence="1">The sequence shown here is derived from an EMBL/GenBank/DDBJ whole genome shotgun (WGS) entry which is preliminary data.</text>
</comment>
<gene>
    <name evidence="1" type="ORF">KAK06_19300</name>
</gene>
<reference evidence="1" key="1">
    <citation type="submission" date="2021-04" db="EMBL/GenBank/DDBJ databases">
        <title>The genome sequence of Ideonella sp. 4Y11.</title>
        <authorList>
            <person name="Liu Y."/>
        </authorList>
    </citation>
    <scope>NUCLEOTIDE SEQUENCE</scope>
    <source>
        <strain evidence="1">4Y11</strain>
    </source>
</reference>
<dbReference type="InterPro" id="IPR023393">
    <property type="entry name" value="START-like_dom_sf"/>
</dbReference>
<name>A0A940YRE7_9BURK</name>
<dbReference type="AlphaFoldDB" id="A0A940YRE7"/>
<dbReference type="SUPFAM" id="SSF55961">
    <property type="entry name" value="Bet v1-like"/>
    <property type="match status" value="1"/>
</dbReference>
<dbReference type="PANTHER" id="PTHR38588:SF1">
    <property type="entry name" value="BLL0334 PROTEIN"/>
    <property type="match status" value="1"/>
</dbReference>
<keyword evidence="2" id="KW-1185">Reference proteome</keyword>
<evidence type="ECO:0000313" key="2">
    <source>
        <dbReference type="Proteomes" id="UP000678374"/>
    </source>
</evidence>
<evidence type="ECO:0000313" key="1">
    <source>
        <dbReference type="EMBL" id="MBQ0961111.1"/>
    </source>
</evidence>
<dbReference type="CDD" id="cd05018">
    <property type="entry name" value="CoxG"/>
    <property type="match status" value="1"/>
</dbReference>
<dbReference type="PANTHER" id="PTHR38588">
    <property type="entry name" value="BLL0334 PROTEIN"/>
    <property type="match status" value="1"/>
</dbReference>
<dbReference type="InterPro" id="IPR010419">
    <property type="entry name" value="CO_DH_gsu"/>
</dbReference>
<dbReference type="Pfam" id="PF06240">
    <property type="entry name" value="COXG"/>
    <property type="match status" value="1"/>
</dbReference>
<organism evidence="1 2">
    <name type="scientific">Ideonella aquatica</name>
    <dbReference type="NCBI Taxonomy" id="2824119"/>
    <lineage>
        <taxon>Bacteria</taxon>
        <taxon>Pseudomonadati</taxon>
        <taxon>Pseudomonadota</taxon>
        <taxon>Betaproteobacteria</taxon>
        <taxon>Burkholderiales</taxon>
        <taxon>Sphaerotilaceae</taxon>
        <taxon>Ideonella</taxon>
    </lineage>
</organism>
<dbReference type="EMBL" id="JAGQDE010000022">
    <property type="protein sequence ID" value="MBQ0961111.1"/>
    <property type="molecule type" value="Genomic_DNA"/>
</dbReference>
<protein>
    <submittedName>
        <fullName evidence="1">Carbon monoxide dehydrogenase subunit G</fullName>
    </submittedName>
</protein>
<dbReference type="RefSeq" id="WP_210803780.1">
    <property type="nucleotide sequence ID" value="NZ_JAGQDE010000022.1"/>
</dbReference>
<dbReference type="Gene3D" id="3.30.530.20">
    <property type="match status" value="1"/>
</dbReference>
<sequence length="184" mass="19006">MDMTSQQALPVSQAIAWEALNDIAMLQAAIPGCESITPTEPDHYDVAITAAIGPVKAKFKGKLRIEDKQAPSGYGIHFEGQGGAAGHGKGHATVTLEPTGAHQTMLHYTAHATVGGKIAQLGSRLVDMAAQKMAADFFANFNAALEAKYPPPATTEVAAPAQAPASGGGLFGGLLAWLKRLFGG</sequence>
<accession>A0A940YRE7</accession>
<dbReference type="Proteomes" id="UP000678374">
    <property type="component" value="Unassembled WGS sequence"/>
</dbReference>
<proteinExistence type="predicted"/>